<keyword evidence="2" id="KW-1185">Reference proteome</keyword>
<reference evidence="2" key="1">
    <citation type="journal article" date="2021" name="Nat. Commun.">
        <title>Genomic analyses provide insights into spinach domestication and the genetic basis of agronomic traits.</title>
        <authorList>
            <person name="Cai X."/>
            <person name="Sun X."/>
            <person name="Xu C."/>
            <person name="Sun H."/>
            <person name="Wang X."/>
            <person name="Ge C."/>
            <person name="Zhang Z."/>
            <person name="Wang Q."/>
            <person name="Fei Z."/>
            <person name="Jiao C."/>
            <person name="Wang Q."/>
        </authorList>
    </citation>
    <scope>NUCLEOTIDE SEQUENCE [LARGE SCALE GENOMIC DNA]</scope>
    <source>
        <strain evidence="2">cv. Varoflay</strain>
    </source>
</reference>
<comment type="similarity">
    <text evidence="1">Belongs to the plant acyltransferase family.</text>
</comment>
<dbReference type="InterPro" id="IPR023213">
    <property type="entry name" value="CAT-like_dom_sf"/>
</dbReference>
<sequence length="238" mass="26842">MHIEFGTPPLLTGKENNLDERKKVTTIAILPLSKDHIASLKKVANEGVNGPNMYNPYTRYEVVAAHIWRSACKEREQYLEQPTCLGFSVDVRNRLHPPLPPKYLGNAILDVVASSRSGNIVTLPLGCTCARIREEIEKIDDRYIWSNVNFWKNMYDLTPFQDLHARTSKDDPFYGNPNIGVISWLKLPIYEPDFGWGKEIYVGPGTHDSDGDCLLLPRPDGSAKVAICLQLAHTDAFF</sequence>
<evidence type="ECO:0000313" key="3">
    <source>
        <dbReference type="RefSeq" id="XP_021836236.2"/>
    </source>
</evidence>
<dbReference type="RefSeq" id="XP_021836236.2">
    <property type="nucleotide sequence ID" value="XM_021980544.2"/>
</dbReference>
<dbReference type="Gene3D" id="3.30.559.10">
    <property type="entry name" value="Chloramphenicol acetyltransferase-like domain"/>
    <property type="match status" value="1"/>
</dbReference>
<accession>A0A9R0HSL4</accession>
<dbReference type="GeneID" id="110775950"/>
<evidence type="ECO:0000256" key="1">
    <source>
        <dbReference type="ARBA" id="ARBA00009861"/>
    </source>
</evidence>
<organism evidence="2 3">
    <name type="scientific">Spinacia oleracea</name>
    <name type="common">Spinach</name>
    <dbReference type="NCBI Taxonomy" id="3562"/>
    <lineage>
        <taxon>Eukaryota</taxon>
        <taxon>Viridiplantae</taxon>
        <taxon>Streptophyta</taxon>
        <taxon>Embryophyta</taxon>
        <taxon>Tracheophyta</taxon>
        <taxon>Spermatophyta</taxon>
        <taxon>Magnoliopsida</taxon>
        <taxon>eudicotyledons</taxon>
        <taxon>Gunneridae</taxon>
        <taxon>Pentapetalae</taxon>
        <taxon>Caryophyllales</taxon>
        <taxon>Chenopodiaceae</taxon>
        <taxon>Chenopodioideae</taxon>
        <taxon>Anserineae</taxon>
        <taxon>Spinacia</taxon>
    </lineage>
</organism>
<dbReference type="AlphaFoldDB" id="A0A9R0HSL4"/>
<dbReference type="Pfam" id="PF02458">
    <property type="entry name" value="Transferase"/>
    <property type="match status" value="1"/>
</dbReference>
<name>A0A9R0HSL4_SPIOL</name>
<proteinExistence type="inferred from homology"/>
<dbReference type="PANTHER" id="PTHR31642:SF324">
    <property type="entry name" value="SPERMIDINE HYDROXYCINNAMOYL TRANSFERASE"/>
    <property type="match status" value="1"/>
</dbReference>
<protein>
    <submittedName>
        <fullName evidence="3">Spermidine hydroxycinnamoyl transferase-like</fullName>
    </submittedName>
</protein>
<evidence type="ECO:0000313" key="2">
    <source>
        <dbReference type="Proteomes" id="UP000813463"/>
    </source>
</evidence>
<gene>
    <name evidence="3" type="primary">LOC110775950</name>
</gene>
<reference evidence="3" key="2">
    <citation type="submission" date="2025-08" db="UniProtKB">
        <authorList>
            <consortium name="RefSeq"/>
        </authorList>
    </citation>
    <scope>IDENTIFICATION</scope>
    <source>
        <tissue evidence="3">Leaf</tissue>
    </source>
</reference>
<dbReference type="KEGG" id="soe:110775950"/>
<dbReference type="GO" id="GO:0016747">
    <property type="term" value="F:acyltransferase activity, transferring groups other than amino-acyl groups"/>
    <property type="evidence" value="ECO:0000318"/>
    <property type="project" value="GO_Central"/>
</dbReference>
<dbReference type="Proteomes" id="UP000813463">
    <property type="component" value="Chromosome 1"/>
</dbReference>
<dbReference type="InterPro" id="IPR050317">
    <property type="entry name" value="Plant_Fungal_Acyltransferase"/>
</dbReference>
<dbReference type="PANTHER" id="PTHR31642">
    <property type="entry name" value="TRICHOTHECENE 3-O-ACETYLTRANSFERASE"/>
    <property type="match status" value="1"/>
</dbReference>